<evidence type="ECO:0000256" key="1">
    <source>
        <dbReference type="SAM" id="Phobius"/>
    </source>
</evidence>
<dbReference type="Proteomes" id="UP001595868">
    <property type="component" value="Unassembled WGS sequence"/>
</dbReference>
<evidence type="ECO:0000313" key="2">
    <source>
        <dbReference type="EMBL" id="MFC4104467.1"/>
    </source>
</evidence>
<keyword evidence="1" id="KW-1133">Transmembrane helix</keyword>
<keyword evidence="1" id="KW-0812">Transmembrane</keyword>
<organism evidence="2 3">
    <name type="scientific">Micromonospora zhanjiangensis</name>
    <dbReference type="NCBI Taxonomy" id="1522057"/>
    <lineage>
        <taxon>Bacteria</taxon>
        <taxon>Bacillati</taxon>
        <taxon>Actinomycetota</taxon>
        <taxon>Actinomycetes</taxon>
        <taxon>Micromonosporales</taxon>
        <taxon>Micromonosporaceae</taxon>
        <taxon>Micromonospora</taxon>
    </lineage>
</organism>
<feature type="transmembrane region" description="Helical" evidence="1">
    <location>
        <begin position="15"/>
        <end position="33"/>
    </location>
</feature>
<dbReference type="RefSeq" id="WP_377541404.1">
    <property type="nucleotide sequence ID" value="NZ_JBHSBN010000001.1"/>
</dbReference>
<dbReference type="EMBL" id="JBHSBN010000001">
    <property type="protein sequence ID" value="MFC4104467.1"/>
    <property type="molecule type" value="Genomic_DNA"/>
</dbReference>
<name>A0ABV8KEX5_9ACTN</name>
<accession>A0ABV8KEX5</accession>
<gene>
    <name evidence="2" type="ORF">ACFOX0_00740</name>
</gene>
<protein>
    <submittedName>
        <fullName evidence="2">Uncharacterized protein</fullName>
    </submittedName>
</protein>
<comment type="caution">
    <text evidence="2">The sequence shown here is derived from an EMBL/GenBank/DDBJ whole genome shotgun (WGS) entry which is preliminary data.</text>
</comment>
<sequence length="70" mass="7931">MVEMLHERGLRSEHMYMAGFASIGISVVCWAISQKFEHAGVDRADRWGIFVGEWAPTFIGLGNALRTYEK</sequence>
<proteinExistence type="predicted"/>
<keyword evidence="3" id="KW-1185">Reference proteome</keyword>
<reference evidence="3" key="1">
    <citation type="journal article" date="2019" name="Int. J. Syst. Evol. Microbiol.">
        <title>The Global Catalogue of Microorganisms (GCM) 10K type strain sequencing project: providing services to taxonomists for standard genome sequencing and annotation.</title>
        <authorList>
            <consortium name="The Broad Institute Genomics Platform"/>
            <consortium name="The Broad Institute Genome Sequencing Center for Infectious Disease"/>
            <person name="Wu L."/>
            <person name="Ma J."/>
        </authorList>
    </citation>
    <scope>NUCLEOTIDE SEQUENCE [LARGE SCALE GENOMIC DNA]</scope>
    <source>
        <strain evidence="3">2902at01</strain>
    </source>
</reference>
<evidence type="ECO:0000313" key="3">
    <source>
        <dbReference type="Proteomes" id="UP001595868"/>
    </source>
</evidence>
<keyword evidence="1" id="KW-0472">Membrane</keyword>